<comment type="cofactor">
    <cofactor evidence="1 19">
        <name>Mg(2+)</name>
        <dbReference type="ChEBI" id="CHEBI:18420"/>
    </cofactor>
</comment>
<evidence type="ECO:0000256" key="2">
    <source>
        <dbReference type="ARBA" id="ARBA00004651"/>
    </source>
</evidence>
<keyword evidence="13 19" id="KW-0472">Membrane</keyword>
<evidence type="ECO:0000256" key="18">
    <source>
        <dbReference type="ARBA" id="ARBA00049504"/>
    </source>
</evidence>
<feature type="transmembrane region" description="Helical" evidence="19">
    <location>
        <begin position="145"/>
        <end position="164"/>
    </location>
</feature>
<evidence type="ECO:0000256" key="11">
    <source>
        <dbReference type="ARBA" id="ARBA00022842"/>
    </source>
</evidence>
<feature type="transmembrane region" description="Helical" evidence="19">
    <location>
        <begin position="68"/>
        <end position="85"/>
    </location>
</feature>
<keyword evidence="12 19" id="KW-1133">Transmembrane helix</keyword>
<gene>
    <name evidence="19" type="primary">cobS</name>
    <name evidence="20" type="ORF">BU204_13880</name>
</gene>
<evidence type="ECO:0000256" key="15">
    <source>
        <dbReference type="ARBA" id="ARBA00032605"/>
    </source>
</evidence>
<evidence type="ECO:0000256" key="12">
    <source>
        <dbReference type="ARBA" id="ARBA00022989"/>
    </source>
</evidence>
<evidence type="ECO:0000256" key="8">
    <source>
        <dbReference type="ARBA" id="ARBA00022573"/>
    </source>
</evidence>
<protein>
    <recommendedName>
        <fullName evidence="6 19">Adenosylcobinamide-GDP ribazoletransferase</fullName>
        <ecNumber evidence="5 19">2.7.8.26</ecNumber>
    </recommendedName>
    <alternativeName>
        <fullName evidence="16 19">Cobalamin synthase</fullName>
    </alternativeName>
    <alternativeName>
        <fullName evidence="15 19">Cobalamin-5'-phosphate synthase</fullName>
    </alternativeName>
</protein>
<dbReference type="PANTHER" id="PTHR34148">
    <property type="entry name" value="ADENOSYLCOBINAMIDE-GDP RIBAZOLETRANSFERASE"/>
    <property type="match status" value="1"/>
</dbReference>
<evidence type="ECO:0000256" key="3">
    <source>
        <dbReference type="ARBA" id="ARBA00004663"/>
    </source>
</evidence>
<dbReference type="EMBL" id="MSIE01000023">
    <property type="protein sequence ID" value="OLF16953.1"/>
    <property type="molecule type" value="Genomic_DNA"/>
</dbReference>
<proteinExistence type="inferred from homology"/>
<comment type="caution">
    <text evidence="20">The sequence shown here is derived from an EMBL/GenBank/DDBJ whole genome shotgun (WGS) entry which is preliminary data.</text>
</comment>
<reference evidence="20 21" key="1">
    <citation type="submission" date="2016-12" db="EMBL/GenBank/DDBJ databases">
        <title>The draft genome sequence of Actinophytocola sp. 11-183.</title>
        <authorList>
            <person name="Wang W."/>
            <person name="Yuan L."/>
        </authorList>
    </citation>
    <scope>NUCLEOTIDE SEQUENCE [LARGE SCALE GENOMIC DNA]</scope>
    <source>
        <strain evidence="20 21">11-183</strain>
    </source>
</reference>
<dbReference type="PANTHER" id="PTHR34148:SF1">
    <property type="entry name" value="ADENOSYLCOBINAMIDE-GDP RIBAZOLETRANSFERASE"/>
    <property type="match status" value="1"/>
</dbReference>
<evidence type="ECO:0000256" key="16">
    <source>
        <dbReference type="ARBA" id="ARBA00032853"/>
    </source>
</evidence>
<accession>A0A1Q8CRI1</accession>
<evidence type="ECO:0000256" key="9">
    <source>
        <dbReference type="ARBA" id="ARBA00022679"/>
    </source>
</evidence>
<dbReference type="NCBIfam" id="TIGR00317">
    <property type="entry name" value="cobS"/>
    <property type="match status" value="1"/>
</dbReference>
<feature type="transmembrane region" description="Helical" evidence="19">
    <location>
        <begin position="208"/>
        <end position="226"/>
    </location>
</feature>
<evidence type="ECO:0000256" key="7">
    <source>
        <dbReference type="ARBA" id="ARBA00022475"/>
    </source>
</evidence>
<dbReference type="RefSeq" id="WP_075126076.1">
    <property type="nucleotide sequence ID" value="NZ_MSIE01000023.1"/>
</dbReference>
<dbReference type="STRING" id="1912961.BU204_13880"/>
<comment type="catalytic activity">
    <reaction evidence="18 19">
        <text>alpha-ribazole 5'-phosphate + adenosylcob(III)inamide-GDP = adenosylcob(III)alamin 5'-phosphate + GMP + H(+)</text>
        <dbReference type="Rhea" id="RHEA:23560"/>
        <dbReference type="ChEBI" id="CHEBI:15378"/>
        <dbReference type="ChEBI" id="CHEBI:57918"/>
        <dbReference type="ChEBI" id="CHEBI:58115"/>
        <dbReference type="ChEBI" id="CHEBI:60487"/>
        <dbReference type="ChEBI" id="CHEBI:60493"/>
        <dbReference type="EC" id="2.7.8.26"/>
    </reaction>
</comment>
<evidence type="ECO:0000256" key="19">
    <source>
        <dbReference type="HAMAP-Rule" id="MF_00719"/>
    </source>
</evidence>
<evidence type="ECO:0000256" key="5">
    <source>
        <dbReference type="ARBA" id="ARBA00013200"/>
    </source>
</evidence>
<evidence type="ECO:0000313" key="21">
    <source>
        <dbReference type="Proteomes" id="UP000185596"/>
    </source>
</evidence>
<keyword evidence="10 19" id="KW-0812">Transmembrane</keyword>
<comment type="subcellular location">
    <subcellularLocation>
        <location evidence="2 19">Cell membrane</location>
        <topology evidence="2 19">Multi-pass membrane protein</topology>
    </subcellularLocation>
</comment>
<evidence type="ECO:0000256" key="1">
    <source>
        <dbReference type="ARBA" id="ARBA00001946"/>
    </source>
</evidence>
<keyword evidence="9 19" id="KW-0808">Transferase</keyword>
<dbReference type="GO" id="GO:0008818">
    <property type="term" value="F:cobalamin 5'-phosphate synthase activity"/>
    <property type="evidence" value="ECO:0007669"/>
    <property type="project" value="UniProtKB-UniRule"/>
</dbReference>
<evidence type="ECO:0000313" key="20">
    <source>
        <dbReference type="EMBL" id="OLF16953.1"/>
    </source>
</evidence>
<comment type="pathway">
    <text evidence="3 19">Cofactor biosynthesis; adenosylcobalamin biosynthesis; adenosylcobalamin from cob(II)yrinate a,c-diamide: step 7/7.</text>
</comment>
<dbReference type="GO" id="GO:0005886">
    <property type="term" value="C:plasma membrane"/>
    <property type="evidence" value="ECO:0007669"/>
    <property type="project" value="UniProtKB-SubCell"/>
</dbReference>
<name>A0A1Q8CRI1_9PSEU</name>
<keyword evidence="7 19" id="KW-1003">Cell membrane</keyword>
<evidence type="ECO:0000256" key="6">
    <source>
        <dbReference type="ARBA" id="ARBA00015850"/>
    </source>
</evidence>
<dbReference type="Proteomes" id="UP000185596">
    <property type="component" value="Unassembled WGS sequence"/>
</dbReference>
<dbReference type="HAMAP" id="MF_00719">
    <property type="entry name" value="CobS"/>
    <property type="match status" value="1"/>
</dbReference>
<comment type="function">
    <text evidence="14 19">Joins adenosylcobinamide-GDP and alpha-ribazole to generate adenosylcobalamin (Ado-cobalamin). Also synthesizes adenosylcobalamin 5'-phosphate from adenosylcobinamide-GDP and alpha-ribazole 5'-phosphate.</text>
</comment>
<dbReference type="AlphaFoldDB" id="A0A1Q8CRI1"/>
<dbReference type="UniPathway" id="UPA00148">
    <property type="reaction ID" value="UER00238"/>
</dbReference>
<keyword evidence="11 19" id="KW-0460">Magnesium</keyword>
<dbReference type="GO" id="GO:0051073">
    <property type="term" value="F:adenosylcobinamide-GDP ribazoletransferase activity"/>
    <property type="evidence" value="ECO:0007669"/>
    <property type="project" value="UniProtKB-UniRule"/>
</dbReference>
<feature type="transmembrane region" description="Helical" evidence="19">
    <location>
        <begin position="118"/>
        <end position="139"/>
    </location>
</feature>
<dbReference type="EC" id="2.7.8.26" evidence="5 19"/>
<feature type="transmembrane region" description="Helical" evidence="19">
    <location>
        <begin position="176"/>
        <end position="202"/>
    </location>
</feature>
<comment type="similarity">
    <text evidence="4 19">Belongs to the CobS family.</text>
</comment>
<evidence type="ECO:0000256" key="10">
    <source>
        <dbReference type="ARBA" id="ARBA00022692"/>
    </source>
</evidence>
<feature type="transmembrane region" description="Helical" evidence="19">
    <location>
        <begin position="41"/>
        <end position="62"/>
    </location>
</feature>
<comment type="catalytic activity">
    <reaction evidence="17 19">
        <text>alpha-ribazole + adenosylcob(III)inamide-GDP = adenosylcob(III)alamin + GMP + H(+)</text>
        <dbReference type="Rhea" id="RHEA:16049"/>
        <dbReference type="ChEBI" id="CHEBI:10329"/>
        <dbReference type="ChEBI" id="CHEBI:15378"/>
        <dbReference type="ChEBI" id="CHEBI:18408"/>
        <dbReference type="ChEBI" id="CHEBI:58115"/>
        <dbReference type="ChEBI" id="CHEBI:60487"/>
        <dbReference type="EC" id="2.7.8.26"/>
    </reaction>
</comment>
<evidence type="ECO:0000256" key="17">
    <source>
        <dbReference type="ARBA" id="ARBA00048623"/>
    </source>
</evidence>
<evidence type="ECO:0000256" key="4">
    <source>
        <dbReference type="ARBA" id="ARBA00010561"/>
    </source>
</evidence>
<dbReference type="GO" id="GO:0009236">
    <property type="term" value="P:cobalamin biosynthetic process"/>
    <property type="evidence" value="ECO:0007669"/>
    <property type="project" value="UniProtKB-UniRule"/>
</dbReference>
<evidence type="ECO:0000256" key="13">
    <source>
        <dbReference type="ARBA" id="ARBA00023136"/>
    </source>
</evidence>
<keyword evidence="8 19" id="KW-0169">Cobalamin biosynthesis</keyword>
<evidence type="ECO:0000256" key="14">
    <source>
        <dbReference type="ARBA" id="ARBA00025228"/>
    </source>
</evidence>
<dbReference type="InterPro" id="IPR003805">
    <property type="entry name" value="CobS"/>
</dbReference>
<dbReference type="OrthoDB" id="9794223at2"/>
<organism evidence="20 21">
    <name type="scientific">Actinophytocola xanthii</name>
    <dbReference type="NCBI Taxonomy" id="1912961"/>
    <lineage>
        <taxon>Bacteria</taxon>
        <taxon>Bacillati</taxon>
        <taxon>Actinomycetota</taxon>
        <taxon>Actinomycetes</taxon>
        <taxon>Pseudonocardiales</taxon>
        <taxon>Pseudonocardiaceae</taxon>
    </lineage>
</organism>
<keyword evidence="21" id="KW-1185">Reference proteome</keyword>
<dbReference type="Pfam" id="PF02654">
    <property type="entry name" value="CobS"/>
    <property type="match status" value="1"/>
</dbReference>
<sequence length="258" mass="25813">MRASADPPRTDVPAGLRLALSWLTVLPVRHGPVDRRLGTRAIALAPVVGLSLGLLAAGVLAVLHLTHLPGLLAGLFTVGLLALLTRGMHLDGLADTADGLGCYGPPERALAVMRDGGVGPFGVVALVVALLGQAAAFDALAGERWWAVVVAVTAGRAAFALGCVRGVPAARPDGLGALVAGTQPASVPALWCAVLVLAAAPADLDHPWLGPVAVLAGAAVTAAFLAHVRRRLGGVTGDVLGAASEVATTVVAATWTLV</sequence>